<accession>A0AAV9HUY4</accession>
<sequence length="251" mass="27991">MMAVPTSVTSVISTRPELEAFLSSIPPSSTLYLDLEGQQLCRHGTISLMTVLLHPQGVVKLIDVLSLGESAFTTTSTDGKSLKSILEDPNITKCFWDVRNDADALWALYNVGLSGVIDIQLLENASRFGDKTYLNGLERAVRQSLALGRVELDRFTASKRETTSLMSSNVFDIRPMDPKTVQYCTNDVVYLPALHQFYLRRLSPAWLEKAKLESLRRVEVAHSPGYEPRSPSKRLGPWGSGMTPRIMMSIR</sequence>
<dbReference type="AlphaFoldDB" id="A0AAV9HUY4"/>
<dbReference type="PANTHER" id="PTHR43040:SF1">
    <property type="entry name" value="RIBONUCLEASE D"/>
    <property type="match status" value="1"/>
</dbReference>
<dbReference type="GO" id="GO:0008408">
    <property type="term" value="F:3'-5' exonuclease activity"/>
    <property type="evidence" value="ECO:0007669"/>
    <property type="project" value="InterPro"/>
</dbReference>
<reference evidence="2" key="2">
    <citation type="submission" date="2023-06" db="EMBL/GenBank/DDBJ databases">
        <authorList>
            <consortium name="Lawrence Berkeley National Laboratory"/>
            <person name="Mondo S.J."/>
            <person name="Hensen N."/>
            <person name="Bonometti L."/>
            <person name="Westerberg I."/>
            <person name="Brannstrom I.O."/>
            <person name="Guillou S."/>
            <person name="Cros-Aarteil S."/>
            <person name="Calhoun S."/>
            <person name="Haridas S."/>
            <person name="Kuo A."/>
            <person name="Pangilinan J."/>
            <person name="Riley R."/>
            <person name="Labutti K."/>
            <person name="Andreopoulos B."/>
            <person name="Lipzen A."/>
            <person name="Chen C."/>
            <person name="Yanf M."/>
            <person name="Daum C."/>
            <person name="Ng V."/>
            <person name="Clum A."/>
            <person name="Steindorff A."/>
            <person name="Ohm R."/>
            <person name="Martin F."/>
            <person name="Silar P."/>
            <person name="Natvig D."/>
            <person name="Lalanne C."/>
            <person name="Gautier V."/>
            <person name="Ament-Velasquez S.L."/>
            <person name="Kruys A."/>
            <person name="Hutchinson M.I."/>
            <person name="Powell A.J."/>
            <person name="Barry K."/>
            <person name="Miller A.N."/>
            <person name="Grigoriev I.V."/>
            <person name="Debuchy R."/>
            <person name="Gladieux P."/>
            <person name="Thoren M.H."/>
            <person name="Johannesson H."/>
        </authorList>
    </citation>
    <scope>NUCLEOTIDE SEQUENCE</scope>
    <source>
        <strain evidence="2">PSN324</strain>
    </source>
</reference>
<dbReference type="GO" id="GO:0006139">
    <property type="term" value="P:nucleobase-containing compound metabolic process"/>
    <property type="evidence" value="ECO:0007669"/>
    <property type="project" value="InterPro"/>
</dbReference>
<dbReference type="Pfam" id="PF01612">
    <property type="entry name" value="DNA_pol_A_exo1"/>
    <property type="match status" value="1"/>
</dbReference>
<evidence type="ECO:0000313" key="2">
    <source>
        <dbReference type="EMBL" id="KAK4463494.1"/>
    </source>
</evidence>
<feature type="domain" description="3'-5' exonuclease" evidence="1">
    <location>
        <begin position="11"/>
        <end position="197"/>
    </location>
</feature>
<dbReference type="Gene3D" id="3.30.420.10">
    <property type="entry name" value="Ribonuclease H-like superfamily/Ribonuclease H"/>
    <property type="match status" value="1"/>
</dbReference>
<dbReference type="InterPro" id="IPR012337">
    <property type="entry name" value="RNaseH-like_sf"/>
</dbReference>
<evidence type="ECO:0000313" key="3">
    <source>
        <dbReference type="Proteomes" id="UP001321749"/>
    </source>
</evidence>
<keyword evidence="3" id="KW-1185">Reference proteome</keyword>
<proteinExistence type="predicted"/>
<protein>
    <submittedName>
        <fullName evidence="2">Ribonuclease H-like domain-containing protein</fullName>
    </submittedName>
</protein>
<dbReference type="Proteomes" id="UP001321749">
    <property type="component" value="Unassembled WGS sequence"/>
</dbReference>
<dbReference type="PANTHER" id="PTHR43040">
    <property type="entry name" value="RIBONUCLEASE D"/>
    <property type="match status" value="1"/>
</dbReference>
<dbReference type="EMBL" id="MU864958">
    <property type="protein sequence ID" value="KAK4463494.1"/>
    <property type="molecule type" value="Genomic_DNA"/>
</dbReference>
<dbReference type="SUPFAM" id="SSF53098">
    <property type="entry name" value="Ribonuclease H-like"/>
    <property type="match status" value="1"/>
</dbReference>
<dbReference type="InterPro" id="IPR002562">
    <property type="entry name" value="3'-5'_exonuclease_dom"/>
</dbReference>
<comment type="caution">
    <text evidence="2">The sequence shown here is derived from an EMBL/GenBank/DDBJ whole genome shotgun (WGS) entry which is preliminary data.</text>
</comment>
<name>A0AAV9HUY4_9PEZI</name>
<evidence type="ECO:0000259" key="1">
    <source>
        <dbReference type="Pfam" id="PF01612"/>
    </source>
</evidence>
<dbReference type="InterPro" id="IPR036397">
    <property type="entry name" value="RNaseH_sf"/>
</dbReference>
<dbReference type="GO" id="GO:0003676">
    <property type="term" value="F:nucleic acid binding"/>
    <property type="evidence" value="ECO:0007669"/>
    <property type="project" value="InterPro"/>
</dbReference>
<organism evidence="2 3">
    <name type="scientific">Cladorrhinum samala</name>
    <dbReference type="NCBI Taxonomy" id="585594"/>
    <lineage>
        <taxon>Eukaryota</taxon>
        <taxon>Fungi</taxon>
        <taxon>Dikarya</taxon>
        <taxon>Ascomycota</taxon>
        <taxon>Pezizomycotina</taxon>
        <taxon>Sordariomycetes</taxon>
        <taxon>Sordariomycetidae</taxon>
        <taxon>Sordariales</taxon>
        <taxon>Podosporaceae</taxon>
        <taxon>Cladorrhinum</taxon>
    </lineage>
</organism>
<gene>
    <name evidence="2" type="ORF">QBC42DRAFT_265387</name>
</gene>
<reference evidence="2" key="1">
    <citation type="journal article" date="2023" name="Mol. Phylogenet. Evol.">
        <title>Genome-scale phylogeny and comparative genomics of the fungal order Sordariales.</title>
        <authorList>
            <person name="Hensen N."/>
            <person name="Bonometti L."/>
            <person name="Westerberg I."/>
            <person name="Brannstrom I.O."/>
            <person name="Guillou S."/>
            <person name="Cros-Aarteil S."/>
            <person name="Calhoun S."/>
            <person name="Haridas S."/>
            <person name="Kuo A."/>
            <person name="Mondo S."/>
            <person name="Pangilinan J."/>
            <person name="Riley R."/>
            <person name="LaButti K."/>
            <person name="Andreopoulos B."/>
            <person name="Lipzen A."/>
            <person name="Chen C."/>
            <person name="Yan M."/>
            <person name="Daum C."/>
            <person name="Ng V."/>
            <person name="Clum A."/>
            <person name="Steindorff A."/>
            <person name="Ohm R.A."/>
            <person name="Martin F."/>
            <person name="Silar P."/>
            <person name="Natvig D.O."/>
            <person name="Lalanne C."/>
            <person name="Gautier V."/>
            <person name="Ament-Velasquez S.L."/>
            <person name="Kruys A."/>
            <person name="Hutchinson M.I."/>
            <person name="Powell A.J."/>
            <person name="Barry K."/>
            <person name="Miller A.N."/>
            <person name="Grigoriev I.V."/>
            <person name="Debuchy R."/>
            <person name="Gladieux P."/>
            <person name="Hiltunen Thoren M."/>
            <person name="Johannesson H."/>
        </authorList>
    </citation>
    <scope>NUCLEOTIDE SEQUENCE</scope>
    <source>
        <strain evidence="2">PSN324</strain>
    </source>
</reference>